<dbReference type="Proteomes" id="UP000199182">
    <property type="component" value="Unassembled WGS sequence"/>
</dbReference>
<evidence type="ECO:0000313" key="1">
    <source>
        <dbReference type="EMBL" id="SDN15192.1"/>
    </source>
</evidence>
<keyword evidence="2" id="KW-1185">Reference proteome</keyword>
<protein>
    <submittedName>
        <fullName evidence="1">Uncharacterized protein</fullName>
    </submittedName>
</protein>
<sequence>MDFDYIKQGIADFIKSLYPDATIYEDAIQQGAASPSFFVDFFSADGTARLAETSSFAVGCVITYYPKDIRTNDEINAVRFNLLQHLRRFYTPAGWMTVKNLTASVTDMILTVTFTVQVDISMLPDDPLIQAAQQKTELKEG</sequence>
<dbReference type="InterPro" id="IPR049254">
    <property type="entry name" value="Phage_tail_terminator"/>
</dbReference>
<dbReference type="RefSeq" id="WP_092639473.1">
    <property type="nucleotide sequence ID" value="NZ_FNID01000012.1"/>
</dbReference>
<dbReference type="AlphaFoldDB" id="A0A1G9Z1C3"/>
<reference evidence="1 2" key="1">
    <citation type="submission" date="2016-10" db="EMBL/GenBank/DDBJ databases">
        <authorList>
            <person name="de Groot N.N."/>
        </authorList>
    </citation>
    <scope>NUCLEOTIDE SEQUENCE [LARGE SCALE GENOMIC DNA]</scope>
    <source>
        <strain evidence="1 2">CGMCC 1.5012</strain>
    </source>
</reference>
<dbReference type="STRING" id="258515.SAMN05192585_11259"/>
<dbReference type="Pfam" id="PF20765">
    <property type="entry name" value="Phage_tail_terminator_8"/>
    <property type="match status" value="1"/>
</dbReference>
<dbReference type="EMBL" id="FNID01000012">
    <property type="protein sequence ID" value="SDN15192.1"/>
    <property type="molecule type" value="Genomic_DNA"/>
</dbReference>
<organism evidence="1 2">
    <name type="scientific">Acetanaerobacterium elongatum</name>
    <dbReference type="NCBI Taxonomy" id="258515"/>
    <lineage>
        <taxon>Bacteria</taxon>
        <taxon>Bacillati</taxon>
        <taxon>Bacillota</taxon>
        <taxon>Clostridia</taxon>
        <taxon>Eubacteriales</taxon>
        <taxon>Oscillospiraceae</taxon>
        <taxon>Acetanaerobacterium</taxon>
    </lineage>
</organism>
<proteinExistence type="predicted"/>
<accession>A0A1G9Z1C3</accession>
<name>A0A1G9Z1C3_9FIRM</name>
<dbReference type="OrthoDB" id="2063617at2"/>
<evidence type="ECO:0000313" key="2">
    <source>
        <dbReference type="Proteomes" id="UP000199182"/>
    </source>
</evidence>
<gene>
    <name evidence="1" type="ORF">SAMN05192585_11259</name>
</gene>